<name>A0AAI8Z041_9PEZI</name>
<evidence type="ECO:0008006" key="4">
    <source>
        <dbReference type="Google" id="ProtNLM"/>
    </source>
</evidence>
<dbReference type="PANTHER" id="PTHR39599:SF1">
    <property type="entry name" value="GPI-ANCHORED PROTEIN (EUROFUNG)"/>
    <property type="match status" value="1"/>
</dbReference>
<dbReference type="AlphaFoldDB" id="A0AAI8Z041"/>
<keyword evidence="3" id="KW-1185">Reference proteome</keyword>
<feature type="signal peptide" evidence="1">
    <location>
        <begin position="1"/>
        <end position="18"/>
    </location>
</feature>
<reference evidence="2" key="1">
    <citation type="submission" date="2023-11" db="EMBL/GenBank/DDBJ databases">
        <authorList>
            <person name="Alioto T."/>
            <person name="Alioto T."/>
            <person name="Gomez Garrido J."/>
        </authorList>
    </citation>
    <scope>NUCLEOTIDE SEQUENCE</scope>
</reference>
<comment type="caution">
    <text evidence="2">The sequence shown here is derived from an EMBL/GenBank/DDBJ whole genome shotgun (WGS) entry which is preliminary data.</text>
</comment>
<proteinExistence type="predicted"/>
<organism evidence="2 3">
    <name type="scientific">Lecanosticta acicola</name>
    <dbReference type="NCBI Taxonomy" id="111012"/>
    <lineage>
        <taxon>Eukaryota</taxon>
        <taxon>Fungi</taxon>
        <taxon>Dikarya</taxon>
        <taxon>Ascomycota</taxon>
        <taxon>Pezizomycotina</taxon>
        <taxon>Dothideomycetes</taxon>
        <taxon>Dothideomycetidae</taxon>
        <taxon>Mycosphaerellales</taxon>
        <taxon>Mycosphaerellaceae</taxon>
        <taxon>Lecanosticta</taxon>
    </lineage>
</organism>
<keyword evidence="1" id="KW-0732">Signal</keyword>
<dbReference type="Proteomes" id="UP001296104">
    <property type="component" value="Unassembled WGS sequence"/>
</dbReference>
<protein>
    <recommendedName>
        <fullName evidence="4">GPI anchored protein</fullName>
    </recommendedName>
</protein>
<evidence type="ECO:0000313" key="3">
    <source>
        <dbReference type="Proteomes" id="UP001296104"/>
    </source>
</evidence>
<sequence>MRLSAFLLPPSLLGGVAAAIQLPDFQPFLAALSDYLPQQLQNDTAHDLLKRQYSNTCPTGFNSCDNLGAPSLCCMSSAICSADSAGHVACCPSGAACTGTIGGVISSGTIGSNGALVGGGAAAATTTTSNGALAGSAATTTTSFQFASTATSNNGLVAATTAATVATGGGTTGNGFIVAGSSTVATPGAAMRRAEVPALVHAIVYVLEFLPIW</sequence>
<dbReference type="EMBL" id="CAVMBE010000032">
    <property type="protein sequence ID" value="CAK4028386.1"/>
    <property type="molecule type" value="Genomic_DNA"/>
</dbReference>
<dbReference type="PANTHER" id="PTHR39599">
    <property type="entry name" value="GPI-ANCHORED PROTEIN (EUROFUNG)-RELATED-RELATED"/>
    <property type="match status" value="1"/>
</dbReference>
<evidence type="ECO:0000256" key="1">
    <source>
        <dbReference type="SAM" id="SignalP"/>
    </source>
</evidence>
<gene>
    <name evidence="2" type="ORF">LECACI_7A005146</name>
</gene>
<feature type="chain" id="PRO_5042557302" description="GPI anchored protein" evidence="1">
    <location>
        <begin position="19"/>
        <end position="213"/>
    </location>
</feature>
<evidence type="ECO:0000313" key="2">
    <source>
        <dbReference type="EMBL" id="CAK4028386.1"/>
    </source>
</evidence>
<accession>A0AAI8Z041</accession>